<accession>A0A9X9LPG9</accession>
<feature type="compositionally biased region" description="Pro residues" evidence="1">
    <location>
        <begin position="42"/>
        <end position="54"/>
    </location>
</feature>
<sequence>LRPPASACQDLKVFPEGRAGPASQVSPQTTATHRRRDAPSWHAPPRPWAPPLPLQPQLCCPGRMLSEIM</sequence>
<feature type="non-terminal residue" evidence="2">
    <location>
        <position position="1"/>
    </location>
</feature>
<dbReference type="AlphaFoldDB" id="A0A9X9LPG9"/>
<feature type="region of interest" description="Disordered" evidence="1">
    <location>
        <begin position="1"/>
        <end position="55"/>
    </location>
</feature>
<evidence type="ECO:0000313" key="3">
    <source>
        <dbReference type="Proteomes" id="UP000269945"/>
    </source>
</evidence>
<keyword evidence="3" id="KW-1185">Reference proteome</keyword>
<comment type="caution">
    <text evidence="2">The sequence shown here is derived from an EMBL/GenBank/DDBJ whole genome shotgun (WGS) entry which is preliminary data.</text>
</comment>
<evidence type="ECO:0000313" key="2">
    <source>
        <dbReference type="EMBL" id="VCW78560.1"/>
    </source>
</evidence>
<dbReference type="Proteomes" id="UP000269945">
    <property type="component" value="Unassembled WGS sequence"/>
</dbReference>
<reference evidence="2 3" key="1">
    <citation type="submission" date="2018-10" db="EMBL/GenBank/DDBJ databases">
        <authorList>
            <person name="Ekblom R."/>
            <person name="Jareborg N."/>
        </authorList>
    </citation>
    <scope>NUCLEOTIDE SEQUENCE [LARGE SCALE GENOMIC DNA]</scope>
    <source>
        <tissue evidence="2">Muscle</tissue>
    </source>
</reference>
<proteinExistence type="predicted"/>
<evidence type="ECO:0000256" key="1">
    <source>
        <dbReference type="SAM" id="MobiDB-lite"/>
    </source>
</evidence>
<name>A0A9X9LPG9_GULGU</name>
<organism evidence="2 3">
    <name type="scientific">Gulo gulo</name>
    <name type="common">Wolverine</name>
    <name type="synonym">Gluton</name>
    <dbReference type="NCBI Taxonomy" id="48420"/>
    <lineage>
        <taxon>Eukaryota</taxon>
        <taxon>Metazoa</taxon>
        <taxon>Chordata</taxon>
        <taxon>Craniata</taxon>
        <taxon>Vertebrata</taxon>
        <taxon>Euteleostomi</taxon>
        <taxon>Mammalia</taxon>
        <taxon>Eutheria</taxon>
        <taxon>Laurasiatheria</taxon>
        <taxon>Carnivora</taxon>
        <taxon>Caniformia</taxon>
        <taxon>Musteloidea</taxon>
        <taxon>Mustelidae</taxon>
        <taxon>Guloninae</taxon>
        <taxon>Gulo</taxon>
    </lineage>
</organism>
<gene>
    <name evidence="2" type="ORF">BN2614_LOCUS2</name>
</gene>
<protein>
    <submittedName>
        <fullName evidence="2">Uncharacterized protein</fullName>
    </submittedName>
</protein>
<dbReference type="EMBL" id="CYRY02010287">
    <property type="protein sequence ID" value="VCW78560.1"/>
    <property type="molecule type" value="Genomic_DNA"/>
</dbReference>